<keyword evidence="1" id="KW-0808">Transferase</keyword>
<keyword evidence="3" id="KW-0805">Transcription regulation</keyword>
<dbReference type="SMART" id="SM00065">
    <property type="entry name" value="GAF"/>
    <property type="match status" value="1"/>
</dbReference>
<keyword evidence="8" id="KW-1185">Reference proteome</keyword>
<evidence type="ECO:0000256" key="3">
    <source>
        <dbReference type="ARBA" id="ARBA00023015"/>
    </source>
</evidence>
<dbReference type="InterPro" id="IPR029016">
    <property type="entry name" value="GAF-like_dom_sf"/>
</dbReference>
<comment type="caution">
    <text evidence="7">The sequence shown here is derived from an EMBL/GenBank/DDBJ whole genome shotgun (WGS) entry which is preliminary data.</text>
</comment>
<protein>
    <submittedName>
        <fullName evidence="7">GAF and ANTAR domain-containing protein</fullName>
    </submittedName>
</protein>
<evidence type="ECO:0000256" key="1">
    <source>
        <dbReference type="ARBA" id="ARBA00022679"/>
    </source>
</evidence>
<dbReference type="Gene3D" id="3.30.450.40">
    <property type="match status" value="1"/>
</dbReference>
<feature type="compositionally biased region" description="Low complexity" evidence="5">
    <location>
        <begin position="250"/>
        <end position="266"/>
    </location>
</feature>
<dbReference type="PIRSF" id="PIRSF036625">
    <property type="entry name" value="GAF_ANTAR"/>
    <property type="match status" value="1"/>
</dbReference>
<dbReference type="RefSeq" id="WP_345619516.1">
    <property type="nucleotide sequence ID" value="NZ_BAABIG010000022.1"/>
</dbReference>
<evidence type="ECO:0000256" key="2">
    <source>
        <dbReference type="ARBA" id="ARBA00022777"/>
    </source>
</evidence>
<name>A0ABP9BQ19_9ACTN</name>
<evidence type="ECO:0000313" key="7">
    <source>
        <dbReference type="EMBL" id="GAA4797210.1"/>
    </source>
</evidence>
<keyword evidence="4" id="KW-0804">Transcription</keyword>
<dbReference type="InterPro" id="IPR003018">
    <property type="entry name" value="GAF"/>
</dbReference>
<dbReference type="SUPFAM" id="SSF55781">
    <property type="entry name" value="GAF domain-like"/>
    <property type="match status" value="1"/>
</dbReference>
<evidence type="ECO:0000259" key="6">
    <source>
        <dbReference type="PROSITE" id="PS50921"/>
    </source>
</evidence>
<dbReference type="InterPro" id="IPR036388">
    <property type="entry name" value="WH-like_DNA-bd_sf"/>
</dbReference>
<organism evidence="7 8">
    <name type="scientific">Streptomyces ziwulingensis</name>
    <dbReference type="NCBI Taxonomy" id="1045501"/>
    <lineage>
        <taxon>Bacteria</taxon>
        <taxon>Bacillati</taxon>
        <taxon>Actinomycetota</taxon>
        <taxon>Actinomycetes</taxon>
        <taxon>Kitasatosporales</taxon>
        <taxon>Streptomycetaceae</taxon>
        <taxon>Streptomyces</taxon>
    </lineage>
</organism>
<dbReference type="SMART" id="SM01012">
    <property type="entry name" value="ANTAR"/>
    <property type="match status" value="1"/>
</dbReference>
<dbReference type="InterPro" id="IPR011006">
    <property type="entry name" value="CheY-like_superfamily"/>
</dbReference>
<dbReference type="Proteomes" id="UP001501265">
    <property type="component" value="Unassembled WGS sequence"/>
</dbReference>
<dbReference type="Pfam" id="PF13185">
    <property type="entry name" value="GAF_2"/>
    <property type="match status" value="1"/>
</dbReference>
<evidence type="ECO:0000256" key="5">
    <source>
        <dbReference type="SAM" id="MobiDB-lite"/>
    </source>
</evidence>
<dbReference type="InterPro" id="IPR012074">
    <property type="entry name" value="GAF_ANTAR"/>
</dbReference>
<evidence type="ECO:0000313" key="8">
    <source>
        <dbReference type="Proteomes" id="UP001501265"/>
    </source>
</evidence>
<reference evidence="8" key="1">
    <citation type="journal article" date="2019" name="Int. J. Syst. Evol. Microbiol.">
        <title>The Global Catalogue of Microorganisms (GCM) 10K type strain sequencing project: providing services to taxonomists for standard genome sequencing and annotation.</title>
        <authorList>
            <consortium name="The Broad Institute Genomics Platform"/>
            <consortium name="The Broad Institute Genome Sequencing Center for Infectious Disease"/>
            <person name="Wu L."/>
            <person name="Ma J."/>
        </authorList>
    </citation>
    <scope>NUCLEOTIDE SEQUENCE [LARGE SCALE GENOMIC DNA]</scope>
    <source>
        <strain evidence="8">JCM 18081</strain>
    </source>
</reference>
<sequence length="266" mass="28956">MTTQQRLADTFVALAGNTVDGPPDVTVTLSVLAREAPSLLGVRAAAVVYAPEGYGTAQVAGSDPDASGLEHEAVRWREGPGHDCHRADRPGHQAALDSLPARQRWPQYAPRALGLGYRRVVALPLREPAGTNGALVLLSGEGDPFSPETLALGQSIAYFTAVTLERARETARDRTLTAQLKLALSCRVVVEQAKGVLANRWAVTPDEAYDFLRKHARAHQRAVRDVAREVVEGQADPSLTGPARERQRQRQQQQQQQQQQPEQEQG</sequence>
<keyword evidence="2" id="KW-0418">Kinase</keyword>
<dbReference type="PROSITE" id="PS50921">
    <property type="entry name" value="ANTAR"/>
    <property type="match status" value="1"/>
</dbReference>
<feature type="region of interest" description="Disordered" evidence="5">
    <location>
        <begin position="229"/>
        <end position="266"/>
    </location>
</feature>
<gene>
    <name evidence="7" type="ORF">GCM10023220_25410</name>
</gene>
<evidence type="ECO:0000256" key="4">
    <source>
        <dbReference type="ARBA" id="ARBA00023163"/>
    </source>
</evidence>
<dbReference type="SUPFAM" id="SSF52172">
    <property type="entry name" value="CheY-like"/>
    <property type="match status" value="1"/>
</dbReference>
<dbReference type="Gene3D" id="1.10.10.10">
    <property type="entry name" value="Winged helix-like DNA-binding domain superfamily/Winged helix DNA-binding domain"/>
    <property type="match status" value="1"/>
</dbReference>
<feature type="domain" description="ANTAR" evidence="6">
    <location>
        <begin position="170"/>
        <end position="231"/>
    </location>
</feature>
<proteinExistence type="predicted"/>
<accession>A0ABP9BQ19</accession>
<dbReference type="EMBL" id="BAABIG010000022">
    <property type="protein sequence ID" value="GAA4797210.1"/>
    <property type="molecule type" value="Genomic_DNA"/>
</dbReference>
<dbReference type="Pfam" id="PF03861">
    <property type="entry name" value="ANTAR"/>
    <property type="match status" value="1"/>
</dbReference>
<dbReference type="InterPro" id="IPR005561">
    <property type="entry name" value="ANTAR"/>
</dbReference>